<organism evidence="2 3">
    <name type="scientific">Candidatus Sulfotelmatobacter kueseliae</name>
    <dbReference type="NCBI Taxonomy" id="2042962"/>
    <lineage>
        <taxon>Bacteria</taxon>
        <taxon>Pseudomonadati</taxon>
        <taxon>Acidobacteriota</taxon>
        <taxon>Terriglobia</taxon>
        <taxon>Terriglobales</taxon>
        <taxon>Candidatus Korobacteraceae</taxon>
        <taxon>Candidatus Sulfotelmatobacter</taxon>
    </lineage>
</organism>
<feature type="region of interest" description="Disordered" evidence="1">
    <location>
        <begin position="39"/>
        <end position="61"/>
    </location>
</feature>
<name>A0A2U3KS57_9BACT</name>
<dbReference type="AlphaFoldDB" id="A0A2U3KS57"/>
<dbReference type="EMBL" id="OMOD01000140">
    <property type="protein sequence ID" value="SPF42440.1"/>
    <property type="molecule type" value="Genomic_DNA"/>
</dbReference>
<reference evidence="3" key="1">
    <citation type="submission" date="2018-02" db="EMBL/GenBank/DDBJ databases">
        <authorList>
            <person name="Hausmann B."/>
        </authorList>
    </citation>
    <scope>NUCLEOTIDE SEQUENCE [LARGE SCALE GENOMIC DNA]</scope>
    <source>
        <strain evidence="3">Peat soil MAG SbA1</strain>
    </source>
</reference>
<gene>
    <name evidence="2" type="ORF">SBA1_460037</name>
</gene>
<evidence type="ECO:0000313" key="2">
    <source>
        <dbReference type="EMBL" id="SPF42440.1"/>
    </source>
</evidence>
<protein>
    <submittedName>
        <fullName evidence="2">Uncharacterized protein</fullName>
    </submittedName>
</protein>
<sequence>MRNFEGTFMKNLGIFVLVVSFVFVAVLASVAQPIPPATPNPQAAANTPPPQPPSTLRFVPPHAPAPVPGVPYAFDLCHGGAVNVPMVAGSKNPDWAALEKDISQNQCGGPFDTRQTRVTGTDGPVHFDLAPGYGFPPLGMHLGLNGLLYGTPKPHQRLWTQAQFRVCAVTLGGYQDCHPVPFDGAPAARNSHAAAIALLGGGAAAAALGAGMAMKSSSGGSCGTPPANIFNDCFSSPQSPQCPTDIQQYNTWCKCEGYAGGFDATSGGCVQ</sequence>
<proteinExistence type="predicted"/>
<dbReference type="Proteomes" id="UP000238701">
    <property type="component" value="Unassembled WGS sequence"/>
</dbReference>
<accession>A0A2U3KS57</accession>
<evidence type="ECO:0000313" key="3">
    <source>
        <dbReference type="Proteomes" id="UP000238701"/>
    </source>
</evidence>
<evidence type="ECO:0000256" key="1">
    <source>
        <dbReference type="SAM" id="MobiDB-lite"/>
    </source>
</evidence>